<dbReference type="Pfam" id="PF12998">
    <property type="entry name" value="ING"/>
    <property type="match status" value="1"/>
</dbReference>
<evidence type="ECO:0000256" key="5">
    <source>
        <dbReference type="ARBA" id="ARBA00022833"/>
    </source>
</evidence>
<dbReference type="CDD" id="cd15505">
    <property type="entry name" value="PHD_ING"/>
    <property type="match status" value="1"/>
</dbReference>
<feature type="compositionally biased region" description="Basic and acidic residues" evidence="12">
    <location>
        <begin position="659"/>
        <end position="673"/>
    </location>
</feature>
<dbReference type="SMART" id="SM00249">
    <property type="entry name" value="PHD"/>
    <property type="match status" value="1"/>
</dbReference>
<feature type="binding site" evidence="9">
    <location>
        <position position="923"/>
    </location>
    <ligand>
        <name>Zn(2+)</name>
        <dbReference type="ChEBI" id="CHEBI:29105"/>
        <label>1</label>
    </ligand>
</feature>
<dbReference type="Gene3D" id="3.30.40.10">
    <property type="entry name" value="Zinc/RING finger domain, C3HC4 (zinc finger)"/>
    <property type="match status" value="1"/>
</dbReference>
<feature type="compositionally biased region" description="Acidic residues" evidence="12">
    <location>
        <begin position="853"/>
        <end position="868"/>
    </location>
</feature>
<feature type="compositionally biased region" description="Basic and acidic residues" evidence="12">
    <location>
        <begin position="635"/>
        <end position="644"/>
    </location>
</feature>
<dbReference type="InterPro" id="IPR013083">
    <property type="entry name" value="Znf_RING/FYVE/PHD"/>
</dbReference>
<dbReference type="SMART" id="SM01408">
    <property type="entry name" value="ING"/>
    <property type="match status" value="1"/>
</dbReference>
<evidence type="ECO:0000256" key="3">
    <source>
        <dbReference type="ARBA" id="ARBA00022723"/>
    </source>
</evidence>
<dbReference type="AlphaFoldDB" id="A0AAN7TGG4"/>
<feature type="compositionally biased region" description="Acidic residues" evidence="12">
    <location>
        <begin position="647"/>
        <end position="658"/>
    </location>
</feature>
<comment type="domain">
    <text evidence="11">The PHD-type zinc finger mediates the binding to H3K4me3.</text>
</comment>
<feature type="compositionally biased region" description="Basic and acidic residues" evidence="12">
    <location>
        <begin position="294"/>
        <end position="305"/>
    </location>
</feature>
<feature type="compositionally biased region" description="Basic and acidic residues" evidence="12">
    <location>
        <begin position="475"/>
        <end position="500"/>
    </location>
</feature>
<feature type="compositionally biased region" description="Polar residues" evidence="12">
    <location>
        <begin position="409"/>
        <end position="431"/>
    </location>
</feature>
<accession>A0AAN7TGG4</accession>
<sequence>MPPTSNMRKTSLALHPTPDHAPSTGSKRTASGRAIRTNTTRPSNYYARPYNNVNGVPETDDNYVSEPGFFPALQYYSDAITTLPKEVMRQFTLMKEVDAKLHGPNERFRQMVDELLAMPPLAHTGLAGSNTASSSGGGGGLLSFTASNSVVGSASASLINGVAGGNVSAMHSIAGSQIGEEDNEEELARRRKYHELKLLTHSMLPNLDEKNVVLAQTSRVLALQLSRIDSVTPHIDNEISEEARLGSMTHWAYSENRQKKAQIVNAPVRRDIAATNNLAAAAHVLHETEIAQARRDAGKEAQKEKTKGKRGHAVEHVDSEFEERPKKMGMKGGKAKVASQSLGATAEPVKRRKVDKTMLAPGMERMASQTSARGSKATRETPRSTPIAEAGKKVMKAKPVPAIPKRKVTNSAMNSPALASSPLHTSFNPSNMEPPPSGKSQGARLRNNSTTNLRHERLVDSETSRPSSAAGKLNHNGEKPYGKRKAPHDEEQRQASERAHAARTTESNDDLKREDVEMLDAETQPTPSRSTSAKNSTRISKPGTPRTGENGAAPDATTMLRTRSTRSQRRGGAITAGGAEDSGSETPSQYHDEAAGSFTSGGVGGGGVSGRKLEHRRNASNSHLIKQLAPFNRSPDLDRHRGSGEESSGEGDGESGDGGEERREQRRSQRRLVEGVGLGIVSGEEGVGAGGSGSGSTNESGHGGALRGRGSRPISRRNTQTSRPVLSPVAIVGSPEPHNESDTRGQTMQHVEGVRGMVEAASSPPRDDEDVPEEAPELLSDHAGDLSPDEEEISPAPEMLERRVELPAEVEEAGDEMEQELDADATLSDLEPDEVQPAQDLNNHASGHASSDGDNDSQADSVPEEDNLVSDIASDIASDMASDVDEDEDPDDPNEPKYCYCDRGSYGEMVACDNPKCLREWFHLGCTELREAPEEEVKWFCRDCRPRGFGVGNGMAAGVGGGRGGRGGRGRGGGARGRQMG</sequence>
<comment type="subcellular location">
    <subcellularLocation>
        <location evidence="1 11">Nucleus</location>
    </subcellularLocation>
</comment>
<evidence type="ECO:0000256" key="9">
    <source>
        <dbReference type="PIRSR" id="PIRSR628651-51"/>
    </source>
</evidence>
<dbReference type="InterPro" id="IPR024610">
    <property type="entry name" value="ING_N_histone-binding"/>
</dbReference>
<evidence type="ECO:0000256" key="2">
    <source>
        <dbReference type="ARBA" id="ARBA00010210"/>
    </source>
</evidence>
<evidence type="ECO:0000256" key="4">
    <source>
        <dbReference type="ARBA" id="ARBA00022771"/>
    </source>
</evidence>
<evidence type="ECO:0000313" key="15">
    <source>
        <dbReference type="Proteomes" id="UP001310890"/>
    </source>
</evidence>
<comment type="caution">
    <text evidence="14">The sequence shown here is derived from an EMBL/GenBank/DDBJ whole genome shotgun (WGS) entry which is preliminary data.</text>
</comment>
<feature type="site" description="Histone H3K4me3 binding" evidence="8">
    <location>
        <position position="898"/>
    </location>
</feature>
<evidence type="ECO:0000256" key="7">
    <source>
        <dbReference type="ARBA" id="ARBA00023242"/>
    </source>
</evidence>
<keyword evidence="5 9" id="KW-0862">Zinc</keyword>
<keyword evidence="3 9" id="KW-0479">Metal-binding</keyword>
<feature type="binding site" evidence="9">
    <location>
        <position position="917"/>
    </location>
    <ligand>
        <name>Zn(2+)</name>
        <dbReference type="ChEBI" id="CHEBI:29105"/>
        <label>2</label>
    </ligand>
</feature>
<dbReference type="PROSITE" id="PS01359">
    <property type="entry name" value="ZF_PHD_1"/>
    <property type="match status" value="1"/>
</dbReference>
<feature type="compositionally biased region" description="Gly residues" evidence="12">
    <location>
        <begin position="599"/>
        <end position="609"/>
    </location>
</feature>
<evidence type="ECO:0000256" key="1">
    <source>
        <dbReference type="ARBA" id="ARBA00004123"/>
    </source>
</evidence>
<feature type="compositionally biased region" description="Acidic residues" evidence="12">
    <location>
        <begin position="808"/>
        <end position="823"/>
    </location>
</feature>
<dbReference type="GO" id="GO:0033698">
    <property type="term" value="C:Rpd3L complex"/>
    <property type="evidence" value="ECO:0007669"/>
    <property type="project" value="TreeGrafter"/>
</dbReference>
<feature type="binding site" evidence="9">
    <location>
        <position position="944"/>
    </location>
    <ligand>
        <name>Zn(2+)</name>
        <dbReference type="ChEBI" id="CHEBI:29105"/>
        <label>2</label>
    </ligand>
</feature>
<feature type="binding site" evidence="9">
    <location>
        <position position="941"/>
    </location>
    <ligand>
        <name>Zn(2+)</name>
        <dbReference type="ChEBI" id="CHEBI:29105"/>
        <label>2</label>
    </ligand>
</feature>
<organism evidence="14 15">
    <name type="scientific">Meristemomyces frigidus</name>
    <dbReference type="NCBI Taxonomy" id="1508187"/>
    <lineage>
        <taxon>Eukaryota</taxon>
        <taxon>Fungi</taxon>
        <taxon>Dikarya</taxon>
        <taxon>Ascomycota</taxon>
        <taxon>Pezizomycotina</taxon>
        <taxon>Dothideomycetes</taxon>
        <taxon>Dothideomycetidae</taxon>
        <taxon>Mycosphaerellales</taxon>
        <taxon>Teratosphaeriaceae</taxon>
        <taxon>Meristemomyces</taxon>
    </lineage>
</organism>
<protein>
    <recommendedName>
        <fullName evidence="11">Chromatin modification-related protein</fullName>
    </recommendedName>
</protein>
<comment type="subunit">
    <text evidence="11">Component of an histone acetyltransferase complex. Interacts with H3K4me3 and to a lesser extent with H3K4me2.</text>
</comment>
<feature type="site" description="Histone H3K4me3 binding" evidence="8">
    <location>
        <position position="921"/>
    </location>
</feature>
<feature type="domain" description="PHD-type" evidence="13">
    <location>
        <begin position="896"/>
        <end position="947"/>
    </location>
</feature>
<feature type="compositionally biased region" description="Gly residues" evidence="12">
    <location>
        <begin position="676"/>
        <end position="694"/>
    </location>
</feature>
<keyword evidence="4 10" id="KW-0863">Zinc-finger</keyword>
<dbReference type="GO" id="GO:0006355">
    <property type="term" value="P:regulation of DNA-templated transcription"/>
    <property type="evidence" value="ECO:0007669"/>
    <property type="project" value="TreeGrafter"/>
</dbReference>
<evidence type="ECO:0000256" key="8">
    <source>
        <dbReference type="PIRSR" id="PIRSR628651-50"/>
    </source>
</evidence>
<feature type="compositionally biased region" description="Basic and acidic residues" evidence="12">
    <location>
        <begin position="312"/>
        <end position="326"/>
    </location>
</feature>
<feature type="compositionally biased region" description="Acidic residues" evidence="12">
    <location>
        <begin position="882"/>
        <end position="893"/>
    </location>
</feature>
<feature type="binding site" evidence="9">
    <location>
        <position position="901"/>
    </location>
    <ligand>
        <name>Zn(2+)</name>
        <dbReference type="ChEBI" id="CHEBI:29105"/>
        <label>1</label>
    </ligand>
</feature>
<dbReference type="GO" id="GO:0070210">
    <property type="term" value="C:Rpd3L-Expanded complex"/>
    <property type="evidence" value="ECO:0007669"/>
    <property type="project" value="TreeGrafter"/>
</dbReference>
<dbReference type="Proteomes" id="UP001310890">
    <property type="component" value="Unassembled WGS sequence"/>
</dbReference>
<feature type="site" description="Histone H3K4me3 binding" evidence="8">
    <location>
        <position position="909"/>
    </location>
</feature>
<dbReference type="InterPro" id="IPR019787">
    <property type="entry name" value="Znf_PHD-finger"/>
</dbReference>
<name>A0AAN7TGG4_9PEZI</name>
<comment type="function">
    <text evidence="11">Component of an histone acetyltransferase complex.</text>
</comment>
<evidence type="ECO:0000313" key="14">
    <source>
        <dbReference type="EMBL" id="KAK5113846.1"/>
    </source>
</evidence>
<dbReference type="EMBL" id="JAVRRL010000021">
    <property type="protein sequence ID" value="KAK5113846.1"/>
    <property type="molecule type" value="Genomic_DNA"/>
</dbReference>
<feature type="region of interest" description="Disordered" evidence="12">
    <location>
        <begin position="294"/>
        <end position="897"/>
    </location>
</feature>
<feature type="site" description="Histone H3K4me3 binding" evidence="8">
    <location>
        <position position="913"/>
    </location>
</feature>
<evidence type="ECO:0000256" key="11">
    <source>
        <dbReference type="RuleBase" id="RU361213"/>
    </source>
</evidence>
<dbReference type="InterPro" id="IPR011011">
    <property type="entry name" value="Znf_FYVE_PHD"/>
</dbReference>
<feature type="compositionally biased region" description="Polar residues" evidence="12">
    <location>
        <begin position="523"/>
        <end position="539"/>
    </location>
</feature>
<dbReference type="InterPro" id="IPR019786">
    <property type="entry name" value="Zinc_finger_PHD-type_CS"/>
</dbReference>
<feature type="binding site" evidence="9">
    <location>
        <position position="912"/>
    </location>
    <ligand>
        <name>Zn(2+)</name>
        <dbReference type="ChEBI" id="CHEBI:29105"/>
        <label>2</label>
    </ligand>
</feature>
<feature type="compositionally biased region" description="Polar residues" evidence="12">
    <location>
        <begin position="839"/>
        <end position="849"/>
    </location>
</feature>
<feature type="compositionally biased region" description="Acidic residues" evidence="12">
    <location>
        <begin position="767"/>
        <end position="776"/>
    </location>
</feature>
<dbReference type="PROSITE" id="PS50016">
    <property type="entry name" value="ZF_PHD_2"/>
    <property type="match status" value="1"/>
</dbReference>
<dbReference type="GO" id="GO:0008270">
    <property type="term" value="F:zinc ion binding"/>
    <property type="evidence" value="ECO:0007669"/>
    <property type="project" value="UniProtKB-KW"/>
</dbReference>
<comment type="similarity">
    <text evidence="2 11">Belongs to the ING family.</text>
</comment>
<dbReference type="SUPFAM" id="SSF57903">
    <property type="entry name" value="FYVE/PHD zinc finger"/>
    <property type="match status" value="1"/>
</dbReference>
<gene>
    <name evidence="14" type="ORF">LTR62_003230</name>
</gene>
<feature type="region of interest" description="Disordered" evidence="12">
    <location>
        <begin position="1"/>
        <end position="52"/>
    </location>
</feature>
<evidence type="ECO:0000259" key="13">
    <source>
        <dbReference type="PROSITE" id="PS50016"/>
    </source>
</evidence>
<reference evidence="14" key="1">
    <citation type="submission" date="2023-08" db="EMBL/GenBank/DDBJ databases">
        <title>Black Yeasts Isolated from many extreme environments.</title>
        <authorList>
            <person name="Coleine C."/>
            <person name="Stajich J.E."/>
            <person name="Selbmann L."/>
        </authorList>
    </citation>
    <scope>NUCLEOTIDE SEQUENCE</scope>
    <source>
        <strain evidence="14">CCFEE 5401</strain>
    </source>
</reference>
<evidence type="ECO:0000256" key="12">
    <source>
        <dbReference type="SAM" id="MobiDB-lite"/>
    </source>
</evidence>
<dbReference type="PANTHER" id="PTHR10333">
    <property type="entry name" value="INHIBITOR OF GROWTH PROTEIN"/>
    <property type="match status" value="1"/>
</dbReference>
<feature type="region of interest" description="Disordered" evidence="12">
    <location>
        <begin position="955"/>
        <end position="981"/>
    </location>
</feature>
<proteinExistence type="inferred from homology"/>
<keyword evidence="7 11" id="KW-0539">Nucleus</keyword>
<evidence type="ECO:0000256" key="6">
    <source>
        <dbReference type="ARBA" id="ARBA00022853"/>
    </source>
</evidence>
<feature type="binding site" evidence="9">
    <location>
        <position position="926"/>
    </location>
    <ligand>
        <name>Zn(2+)</name>
        <dbReference type="ChEBI" id="CHEBI:29105"/>
        <label>1</label>
    </ligand>
</feature>
<feature type="binding site" evidence="9">
    <location>
        <position position="899"/>
    </location>
    <ligand>
        <name>Zn(2+)</name>
        <dbReference type="ChEBI" id="CHEBI:29105"/>
        <label>1</label>
    </ligand>
</feature>
<evidence type="ECO:0000256" key="10">
    <source>
        <dbReference type="PROSITE-ProRule" id="PRU00146"/>
    </source>
</evidence>
<dbReference type="PANTHER" id="PTHR10333:SF42">
    <property type="entry name" value="INHIBITOR OF GROWTH PROTEIN 5"/>
    <property type="match status" value="1"/>
</dbReference>
<feature type="compositionally biased region" description="Basic and acidic residues" evidence="12">
    <location>
        <begin position="453"/>
        <end position="463"/>
    </location>
</feature>
<dbReference type="GO" id="GO:0006325">
    <property type="term" value="P:chromatin organization"/>
    <property type="evidence" value="ECO:0007669"/>
    <property type="project" value="UniProtKB-KW"/>
</dbReference>
<dbReference type="InterPro" id="IPR001965">
    <property type="entry name" value="Znf_PHD"/>
</dbReference>
<keyword evidence="6 11" id="KW-0156">Chromatin regulator</keyword>
<dbReference type="InterPro" id="IPR028651">
    <property type="entry name" value="ING_fam"/>
</dbReference>